<dbReference type="EMBL" id="KJ922127">
    <property type="protein sequence ID" value="AJM87295.1"/>
    <property type="molecule type" value="Genomic_DNA"/>
</dbReference>
<organism evidence="8">
    <name type="scientific">Staphylococcus aureus</name>
    <dbReference type="NCBI Taxonomy" id="1280"/>
    <lineage>
        <taxon>Bacteria</taxon>
        <taxon>Bacillati</taxon>
        <taxon>Bacillota</taxon>
        <taxon>Bacilli</taxon>
        <taxon>Bacillales</taxon>
        <taxon>Staphylococcaceae</taxon>
        <taxon>Staphylococcus</taxon>
    </lineage>
</organism>
<dbReference type="FunFam" id="3.40.50.1390:FF:000001">
    <property type="entry name" value="DNA recombinase"/>
    <property type="match status" value="1"/>
</dbReference>
<dbReference type="PANTHER" id="PTHR30461:SF26">
    <property type="entry name" value="RESOLVASE HOMOLOG YNEB"/>
    <property type="match status" value="1"/>
</dbReference>
<dbReference type="Gene3D" id="3.40.50.1390">
    <property type="entry name" value="Resolvase, N-terminal catalytic domain"/>
    <property type="match status" value="1"/>
</dbReference>
<dbReference type="InterPro" id="IPR006120">
    <property type="entry name" value="Resolvase_HTH_dom"/>
</dbReference>
<dbReference type="SMART" id="SM00857">
    <property type="entry name" value="Resolvase"/>
    <property type="match status" value="1"/>
</dbReference>
<sequence length="210" mass="24304">MRINFIGNHTLKTLYNAILERIITIMANIGYARVSTRDQSLDLQIDALSNFGCEKIFSEKVSGRKVNRTELDKCLDYLREGDTLVIYKLDRLGRTTKQLIDLAQWLENNNIELQIIDMNINTKDPMGKMFFTMMSAFAELEANLLSERTKKGLESARARGNMGGRKAMPQEKKDYIKHLYDTKDYTGQEIAEKVNVSRDTVYRILREYKS</sequence>
<evidence type="ECO:0000256" key="6">
    <source>
        <dbReference type="PROSITE-ProRule" id="PRU10137"/>
    </source>
</evidence>
<evidence type="ECO:0000256" key="4">
    <source>
        <dbReference type="ARBA" id="ARBA00023172"/>
    </source>
</evidence>
<dbReference type="InterPro" id="IPR050639">
    <property type="entry name" value="SSR_resolvase"/>
</dbReference>
<evidence type="ECO:0000256" key="3">
    <source>
        <dbReference type="ARBA" id="ARBA00023125"/>
    </source>
</evidence>
<proteinExistence type="inferred from homology"/>
<gene>
    <name evidence="8" type="primary">res</name>
</gene>
<dbReference type="Gene3D" id="1.10.10.60">
    <property type="entry name" value="Homeodomain-like"/>
    <property type="match status" value="1"/>
</dbReference>
<dbReference type="Pfam" id="PF00239">
    <property type="entry name" value="Resolvase"/>
    <property type="match status" value="1"/>
</dbReference>
<dbReference type="InterPro" id="IPR013324">
    <property type="entry name" value="RNA_pol_sigma_r3/r4-like"/>
</dbReference>
<accession>A0A0C5BVQ1</accession>
<keyword evidence="2" id="KW-0229">DNA integration</keyword>
<reference evidence="8" key="1">
    <citation type="journal article" date="2015" name="Antimicrob. Agents Chemother.">
        <title>Dissemination of the Same cfr-Carrying Plasmid among Methicillin-Resistant Staphylococcus aureus and Coagulase-Negative Staphylococcal Isolates in China.</title>
        <authorList>
            <person name="Cai J.C."/>
            <person name="Hu Y.Y."/>
            <person name="Zhou H.W."/>
            <person name="Chen G.X."/>
            <person name="Zhang R."/>
        </authorList>
    </citation>
    <scope>NUCLEOTIDE SEQUENCE</scope>
    <source>
        <strain evidence="8">417</strain>
        <plasmid evidence="8">pLRSA417</plasmid>
    </source>
</reference>
<evidence type="ECO:0000256" key="5">
    <source>
        <dbReference type="PIRSR" id="PIRSR606118-50"/>
    </source>
</evidence>
<keyword evidence="8" id="KW-0614">Plasmid</keyword>
<dbReference type="CDD" id="cd03768">
    <property type="entry name" value="SR_ResInv"/>
    <property type="match status" value="1"/>
</dbReference>
<feature type="domain" description="Resolvase/invertase-type recombinase catalytic" evidence="7">
    <location>
        <begin position="27"/>
        <end position="160"/>
    </location>
</feature>
<dbReference type="PROSITE" id="PS00397">
    <property type="entry name" value="RECOMBINASES_1"/>
    <property type="match status" value="1"/>
</dbReference>
<dbReference type="Pfam" id="PF02796">
    <property type="entry name" value="HTH_7"/>
    <property type="match status" value="1"/>
</dbReference>
<dbReference type="GO" id="GO:0003677">
    <property type="term" value="F:DNA binding"/>
    <property type="evidence" value="ECO:0007669"/>
    <property type="project" value="UniProtKB-KW"/>
</dbReference>
<geneLocation type="plasmid" evidence="8">
    <name>pLRSA417</name>
</geneLocation>
<dbReference type="GO" id="GO:0015074">
    <property type="term" value="P:DNA integration"/>
    <property type="evidence" value="ECO:0007669"/>
    <property type="project" value="UniProtKB-KW"/>
</dbReference>
<dbReference type="SUPFAM" id="SSF88659">
    <property type="entry name" value="Sigma3 and sigma4 domains of RNA polymerase sigma factors"/>
    <property type="match status" value="1"/>
</dbReference>
<name>A0A0C5BVQ1_STAAU</name>
<keyword evidence="3" id="KW-0238">DNA-binding</keyword>
<evidence type="ECO:0000256" key="1">
    <source>
        <dbReference type="ARBA" id="ARBA00009913"/>
    </source>
</evidence>
<evidence type="ECO:0000256" key="2">
    <source>
        <dbReference type="ARBA" id="ARBA00022908"/>
    </source>
</evidence>
<protein>
    <submittedName>
        <fullName evidence="8">Resolvase</fullName>
    </submittedName>
</protein>
<dbReference type="InterPro" id="IPR006119">
    <property type="entry name" value="Resolv_N"/>
</dbReference>
<dbReference type="GO" id="GO:0000150">
    <property type="term" value="F:DNA strand exchange activity"/>
    <property type="evidence" value="ECO:0007669"/>
    <property type="project" value="InterPro"/>
</dbReference>
<feature type="active site" description="O-(5'-phospho-DNA)-serine intermediate" evidence="5 6">
    <location>
        <position position="35"/>
    </location>
</feature>
<dbReference type="PANTHER" id="PTHR30461">
    <property type="entry name" value="DNA-INVERTASE FROM LAMBDOID PROPHAGE"/>
    <property type="match status" value="1"/>
</dbReference>
<evidence type="ECO:0000313" key="8">
    <source>
        <dbReference type="EMBL" id="AJM87295.1"/>
    </source>
</evidence>
<dbReference type="PROSITE" id="PS51736">
    <property type="entry name" value="RECOMBINASES_3"/>
    <property type="match status" value="1"/>
</dbReference>
<dbReference type="InterPro" id="IPR036162">
    <property type="entry name" value="Resolvase-like_N_sf"/>
</dbReference>
<evidence type="ECO:0000259" key="7">
    <source>
        <dbReference type="PROSITE" id="PS51736"/>
    </source>
</evidence>
<keyword evidence="4" id="KW-0233">DNA recombination</keyword>
<dbReference type="SUPFAM" id="SSF53041">
    <property type="entry name" value="Resolvase-like"/>
    <property type="match status" value="1"/>
</dbReference>
<dbReference type="PROSITE" id="PS00398">
    <property type="entry name" value="RECOMBINASES_2"/>
    <property type="match status" value="1"/>
</dbReference>
<comment type="similarity">
    <text evidence="1">Belongs to the site-specific recombinase resolvase family.</text>
</comment>
<dbReference type="InterPro" id="IPR006118">
    <property type="entry name" value="Recombinase_CS"/>
</dbReference>
<dbReference type="AlphaFoldDB" id="A0A0C5BVQ1"/>